<feature type="transmembrane region" description="Helical" evidence="5">
    <location>
        <begin position="6"/>
        <end position="26"/>
    </location>
</feature>
<dbReference type="Pfam" id="PF00092">
    <property type="entry name" value="VWA"/>
    <property type="match status" value="1"/>
</dbReference>
<dbReference type="InterPro" id="IPR036465">
    <property type="entry name" value="vWFA_dom_sf"/>
</dbReference>
<dbReference type="AlphaFoldDB" id="A0A1F5YAJ0"/>
<keyword evidence="4 5" id="KW-0472">Membrane</keyword>
<dbReference type="PANTHER" id="PTHR22550:SF5">
    <property type="entry name" value="LEUCINE ZIPPER PROTEIN 4"/>
    <property type="match status" value="1"/>
</dbReference>
<dbReference type="SUPFAM" id="SSF53300">
    <property type="entry name" value="vWA-like"/>
    <property type="match status" value="1"/>
</dbReference>
<evidence type="ECO:0000313" key="7">
    <source>
        <dbReference type="EMBL" id="OGF97069.1"/>
    </source>
</evidence>
<gene>
    <name evidence="7" type="ORF">A2Z86_10570</name>
</gene>
<protein>
    <recommendedName>
        <fullName evidence="6">VWFA domain-containing protein</fullName>
    </recommendedName>
</protein>
<evidence type="ECO:0000256" key="1">
    <source>
        <dbReference type="ARBA" id="ARBA00022475"/>
    </source>
</evidence>
<dbReference type="PANTHER" id="PTHR22550">
    <property type="entry name" value="SPORE GERMINATION PROTEIN"/>
    <property type="match status" value="1"/>
</dbReference>
<reference evidence="7 8" key="1">
    <citation type="journal article" date="2016" name="Nat. Commun.">
        <title>Thousands of microbial genomes shed light on interconnected biogeochemical processes in an aquifer system.</title>
        <authorList>
            <person name="Anantharaman K."/>
            <person name="Brown C.T."/>
            <person name="Hug L.A."/>
            <person name="Sharon I."/>
            <person name="Castelle C.J."/>
            <person name="Probst A.J."/>
            <person name="Thomas B.C."/>
            <person name="Singh A."/>
            <person name="Wilkins M.J."/>
            <person name="Karaoz U."/>
            <person name="Brodie E.L."/>
            <person name="Williams K.H."/>
            <person name="Hubbard S.S."/>
            <person name="Banfield J.F."/>
        </authorList>
    </citation>
    <scope>NUCLEOTIDE SEQUENCE [LARGE SCALE GENOMIC DNA]</scope>
</reference>
<evidence type="ECO:0000256" key="3">
    <source>
        <dbReference type="ARBA" id="ARBA00022989"/>
    </source>
</evidence>
<sequence>MHFSNPQYFYLLWLIPALAVLLWYVARRRQRLLARFTAPELAGRLAAPFLPGMRGLRTLALLIALSFLILALTGPQYGKQAVILKREGRDIVFLLDTSLSMLADDIKPDRLSRARFEITSLLSRLEGDRVALVPFAGDAFTLCPLTTDYSAISLFMDGVDTDIISDPGTDIATALKIGGEAFDVKERKYKVLILITDGEQLEGDALAQAQKLREEGVRIYTIGIGTPDGVPIPVKDARGTVTDYKRDNKGEIVMSRLGEPLLVELAHAGGGEYYRAGRNSIELDRIFEDIKKLEKRELESKEFTLYQDRYQWFLGVALVLLFFEPLLLETRPKRSGIAVRSSGEGDRT</sequence>
<dbReference type="SMART" id="SM00327">
    <property type="entry name" value="VWA"/>
    <property type="match status" value="1"/>
</dbReference>
<feature type="domain" description="VWFA" evidence="6">
    <location>
        <begin position="90"/>
        <end position="290"/>
    </location>
</feature>
<dbReference type="Proteomes" id="UP000176992">
    <property type="component" value="Unassembled WGS sequence"/>
</dbReference>
<evidence type="ECO:0000256" key="4">
    <source>
        <dbReference type="ARBA" id="ARBA00023136"/>
    </source>
</evidence>
<dbReference type="EMBL" id="MFIV01000242">
    <property type="protein sequence ID" value="OGF97069.1"/>
    <property type="molecule type" value="Genomic_DNA"/>
</dbReference>
<evidence type="ECO:0000256" key="5">
    <source>
        <dbReference type="SAM" id="Phobius"/>
    </source>
</evidence>
<dbReference type="InterPro" id="IPR050768">
    <property type="entry name" value="UPF0353/GerABKA_families"/>
</dbReference>
<name>A0A1F5YAJ0_9BACT</name>
<keyword evidence="2 5" id="KW-0812">Transmembrane</keyword>
<keyword evidence="1" id="KW-1003">Cell membrane</keyword>
<dbReference type="InterPro" id="IPR002035">
    <property type="entry name" value="VWF_A"/>
</dbReference>
<evidence type="ECO:0000256" key="2">
    <source>
        <dbReference type="ARBA" id="ARBA00022692"/>
    </source>
</evidence>
<dbReference type="Gene3D" id="3.40.50.410">
    <property type="entry name" value="von Willebrand factor, type A domain"/>
    <property type="match status" value="1"/>
</dbReference>
<comment type="caution">
    <text evidence="7">The sequence shown here is derived from an EMBL/GenBank/DDBJ whole genome shotgun (WGS) entry which is preliminary data.</text>
</comment>
<organism evidence="7 8">
    <name type="scientific">Candidatus Glassbacteria bacterium GWA2_58_10</name>
    <dbReference type="NCBI Taxonomy" id="1817865"/>
    <lineage>
        <taxon>Bacteria</taxon>
        <taxon>Candidatus Glassiibacteriota</taxon>
    </lineage>
</organism>
<feature type="transmembrane region" description="Helical" evidence="5">
    <location>
        <begin position="59"/>
        <end position="77"/>
    </location>
</feature>
<evidence type="ECO:0000259" key="6">
    <source>
        <dbReference type="PROSITE" id="PS50234"/>
    </source>
</evidence>
<proteinExistence type="predicted"/>
<accession>A0A1F5YAJ0</accession>
<keyword evidence="3 5" id="KW-1133">Transmembrane helix</keyword>
<dbReference type="PROSITE" id="PS50234">
    <property type="entry name" value="VWFA"/>
    <property type="match status" value="1"/>
</dbReference>
<evidence type="ECO:0000313" key="8">
    <source>
        <dbReference type="Proteomes" id="UP000176992"/>
    </source>
</evidence>